<dbReference type="AlphaFoldDB" id="A0A7X0RPZ1"/>
<gene>
    <name evidence="2" type="ORF">H7C19_12805</name>
</gene>
<dbReference type="InterPro" id="IPR018699">
    <property type="entry name" value="DUF2203"/>
</dbReference>
<protein>
    <submittedName>
        <fullName evidence="2">DUF2203 domain-containing protein</fullName>
    </submittedName>
</protein>
<keyword evidence="1" id="KW-0175">Coiled coil</keyword>
<proteinExistence type="predicted"/>
<keyword evidence="3" id="KW-1185">Reference proteome</keyword>
<dbReference type="Proteomes" id="UP000547209">
    <property type="component" value="Unassembled WGS sequence"/>
</dbReference>
<sequence>MTTRIFTPGEADAMLPELNEDLNRLQTLMRQFEERCRDLQSRKAAYAPPAGQSAGGDDPFFVEEGQLDFMRVEADLLIANFARKGVLLKMIEPGLIDFPAIVDGQDALICWRQGETRVTHYHGWHDGYQNRKPLPEA</sequence>
<organism evidence="2 3">
    <name type="scientific">Cohnella nanjingensis</name>
    <dbReference type="NCBI Taxonomy" id="1387779"/>
    <lineage>
        <taxon>Bacteria</taxon>
        <taxon>Bacillati</taxon>
        <taxon>Bacillota</taxon>
        <taxon>Bacilli</taxon>
        <taxon>Bacillales</taxon>
        <taxon>Paenibacillaceae</taxon>
        <taxon>Cohnella</taxon>
    </lineage>
</organism>
<evidence type="ECO:0000313" key="3">
    <source>
        <dbReference type="Proteomes" id="UP000547209"/>
    </source>
</evidence>
<dbReference type="PIRSF" id="PIRSF016498">
    <property type="entry name" value="UCP016498"/>
    <property type="match status" value="1"/>
</dbReference>
<evidence type="ECO:0000256" key="1">
    <source>
        <dbReference type="SAM" id="Coils"/>
    </source>
</evidence>
<dbReference type="RefSeq" id="WP_185143044.1">
    <property type="nucleotide sequence ID" value="NZ_JACJVP010000022.1"/>
</dbReference>
<name>A0A7X0RPZ1_9BACL</name>
<feature type="coiled-coil region" evidence="1">
    <location>
        <begin position="15"/>
        <end position="42"/>
    </location>
</feature>
<evidence type="ECO:0000313" key="2">
    <source>
        <dbReference type="EMBL" id="MBB6671562.1"/>
    </source>
</evidence>
<comment type="caution">
    <text evidence="2">The sequence shown here is derived from an EMBL/GenBank/DDBJ whole genome shotgun (WGS) entry which is preliminary data.</text>
</comment>
<reference evidence="2 3" key="1">
    <citation type="submission" date="2020-08" db="EMBL/GenBank/DDBJ databases">
        <title>Cohnella phylogeny.</title>
        <authorList>
            <person name="Dunlap C."/>
        </authorList>
    </citation>
    <scope>NUCLEOTIDE SEQUENCE [LARGE SCALE GENOMIC DNA]</scope>
    <source>
        <strain evidence="2 3">DSM 28246</strain>
    </source>
</reference>
<accession>A0A7X0RPZ1</accession>
<dbReference type="Pfam" id="PF09969">
    <property type="entry name" value="DUF2203"/>
    <property type="match status" value="1"/>
</dbReference>
<dbReference type="EMBL" id="JACJVP010000022">
    <property type="protein sequence ID" value="MBB6671562.1"/>
    <property type="molecule type" value="Genomic_DNA"/>
</dbReference>